<keyword evidence="6" id="KW-1185">Reference proteome</keyword>
<dbReference type="Gene3D" id="3.40.50.300">
    <property type="entry name" value="P-loop containing nucleotide triphosphate hydrolases"/>
    <property type="match status" value="1"/>
</dbReference>
<dbReference type="AlphaFoldDB" id="A0A4Y4DLU7"/>
<dbReference type="InterPro" id="IPR003593">
    <property type="entry name" value="AAA+_ATPase"/>
</dbReference>
<organism evidence="5 6">
    <name type="scientific">Glutamicibacter uratoxydans</name>
    <name type="common">Arthrobacter uratoxydans</name>
    <dbReference type="NCBI Taxonomy" id="43667"/>
    <lineage>
        <taxon>Bacteria</taxon>
        <taxon>Bacillati</taxon>
        <taxon>Actinomycetota</taxon>
        <taxon>Actinomycetes</taxon>
        <taxon>Micrococcales</taxon>
        <taxon>Micrococcaceae</taxon>
        <taxon>Glutamicibacter</taxon>
    </lineage>
</organism>
<keyword evidence="1" id="KW-0813">Transport</keyword>
<dbReference type="InterPro" id="IPR003439">
    <property type="entry name" value="ABC_transporter-like_ATP-bd"/>
</dbReference>
<keyword evidence="3 5" id="KW-0067">ATP-binding</keyword>
<sequence>MDTGQNQHILIQASDLTIGYPGRVICGPISLEIGAGAGLGVIGVNGSGKSTLVQTILGALPSLGGTVAYKGRELNENSLEFRQNVAVQASDGAFFEELTVAEHLEMTARGHGLASWKSKVGRELEFFDLQDQAQNLPSELSSGQRRKLLLAATLIRPAQILILDEPEQRLDVKIRQRLYDRLGEYRRDSVAILAVTHDPMMLRSCLDEAFLMDSDQGQLMAAAHGAQWLER</sequence>
<dbReference type="SMART" id="SM00382">
    <property type="entry name" value="AAA"/>
    <property type="match status" value="1"/>
</dbReference>
<accession>A0A4Y4DLU7</accession>
<evidence type="ECO:0000313" key="6">
    <source>
        <dbReference type="Proteomes" id="UP000316612"/>
    </source>
</evidence>
<gene>
    <name evidence="5" type="ORF">AUR04nite_18340</name>
</gene>
<reference evidence="5 6" key="1">
    <citation type="submission" date="2019-06" db="EMBL/GenBank/DDBJ databases">
        <title>Whole genome shotgun sequence of Glutamicibacter uratoxydans NBRC 15515.</title>
        <authorList>
            <person name="Hosoyama A."/>
            <person name="Uohara A."/>
            <person name="Ohji S."/>
            <person name="Ichikawa N."/>
        </authorList>
    </citation>
    <scope>NUCLEOTIDE SEQUENCE [LARGE SCALE GENOMIC DNA]</scope>
    <source>
        <strain evidence="5 6">NBRC 15515</strain>
    </source>
</reference>
<evidence type="ECO:0000259" key="4">
    <source>
        <dbReference type="PROSITE" id="PS50893"/>
    </source>
</evidence>
<dbReference type="InterPro" id="IPR017871">
    <property type="entry name" value="ABC_transporter-like_CS"/>
</dbReference>
<dbReference type="InterPro" id="IPR051782">
    <property type="entry name" value="ABC_Transporter_VariousFunc"/>
</dbReference>
<dbReference type="PANTHER" id="PTHR42939:SF1">
    <property type="entry name" value="ABC TRANSPORTER ATP-BINDING PROTEIN ALBC-RELATED"/>
    <property type="match status" value="1"/>
</dbReference>
<name>A0A4Y4DLU7_GLUUR</name>
<dbReference type="OrthoDB" id="6198786at2"/>
<evidence type="ECO:0000256" key="3">
    <source>
        <dbReference type="ARBA" id="ARBA00022840"/>
    </source>
</evidence>
<dbReference type="Proteomes" id="UP000316612">
    <property type="component" value="Unassembled WGS sequence"/>
</dbReference>
<comment type="caution">
    <text evidence="5">The sequence shown here is derived from an EMBL/GenBank/DDBJ whole genome shotgun (WGS) entry which is preliminary data.</text>
</comment>
<keyword evidence="2" id="KW-0547">Nucleotide-binding</keyword>
<dbReference type="PROSITE" id="PS50893">
    <property type="entry name" value="ABC_TRANSPORTER_2"/>
    <property type="match status" value="1"/>
</dbReference>
<dbReference type="PROSITE" id="PS00211">
    <property type="entry name" value="ABC_TRANSPORTER_1"/>
    <property type="match status" value="1"/>
</dbReference>
<evidence type="ECO:0000256" key="1">
    <source>
        <dbReference type="ARBA" id="ARBA00022448"/>
    </source>
</evidence>
<protein>
    <submittedName>
        <fullName evidence="5">ABC transporter ATP-binding protein</fullName>
    </submittedName>
</protein>
<proteinExistence type="predicted"/>
<feature type="domain" description="ABC transporter" evidence="4">
    <location>
        <begin position="11"/>
        <end position="229"/>
    </location>
</feature>
<dbReference type="GO" id="GO:0016887">
    <property type="term" value="F:ATP hydrolysis activity"/>
    <property type="evidence" value="ECO:0007669"/>
    <property type="project" value="InterPro"/>
</dbReference>
<dbReference type="PANTHER" id="PTHR42939">
    <property type="entry name" value="ABC TRANSPORTER ATP-BINDING PROTEIN ALBC-RELATED"/>
    <property type="match status" value="1"/>
</dbReference>
<dbReference type="GO" id="GO:0005524">
    <property type="term" value="F:ATP binding"/>
    <property type="evidence" value="ECO:0007669"/>
    <property type="project" value="UniProtKB-KW"/>
</dbReference>
<dbReference type="InterPro" id="IPR027417">
    <property type="entry name" value="P-loop_NTPase"/>
</dbReference>
<dbReference type="SUPFAM" id="SSF52540">
    <property type="entry name" value="P-loop containing nucleoside triphosphate hydrolases"/>
    <property type="match status" value="1"/>
</dbReference>
<dbReference type="Pfam" id="PF00005">
    <property type="entry name" value="ABC_tran"/>
    <property type="match status" value="1"/>
</dbReference>
<evidence type="ECO:0000256" key="2">
    <source>
        <dbReference type="ARBA" id="ARBA00022741"/>
    </source>
</evidence>
<dbReference type="RefSeq" id="WP_141364218.1">
    <property type="nucleotide sequence ID" value="NZ_BAAAJL010000011.1"/>
</dbReference>
<dbReference type="EMBL" id="BJNY01000009">
    <property type="protein sequence ID" value="GED06302.1"/>
    <property type="molecule type" value="Genomic_DNA"/>
</dbReference>
<evidence type="ECO:0000313" key="5">
    <source>
        <dbReference type="EMBL" id="GED06302.1"/>
    </source>
</evidence>